<evidence type="ECO:0000313" key="4">
    <source>
        <dbReference type="Proteomes" id="UP000249061"/>
    </source>
</evidence>
<dbReference type="Pfam" id="PF13650">
    <property type="entry name" value="Asp_protease_2"/>
    <property type="match status" value="1"/>
</dbReference>
<dbReference type="InterPro" id="IPR001680">
    <property type="entry name" value="WD40_rpt"/>
</dbReference>
<proteinExistence type="predicted"/>
<dbReference type="Gene3D" id="2.130.10.10">
    <property type="entry name" value="YVTN repeat-like/Quinoprotein amine dehydrogenase"/>
    <property type="match status" value="2"/>
</dbReference>
<organism evidence="3 4">
    <name type="scientific">Archangium gephyra</name>
    <dbReference type="NCBI Taxonomy" id="48"/>
    <lineage>
        <taxon>Bacteria</taxon>
        <taxon>Pseudomonadati</taxon>
        <taxon>Myxococcota</taxon>
        <taxon>Myxococcia</taxon>
        <taxon>Myxococcales</taxon>
        <taxon>Cystobacterineae</taxon>
        <taxon>Archangiaceae</taxon>
        <taxon>Archangium</taxon>
    </lineage>
</organism>
<dbReference type="EMBL" id="QFQP01000039">
    <property type="protein sequence ID" value="PZR06289.1"/>
    <property type="molecule type" value="Genomic_DNA"/>
</dbReference>
<dbReference type="SMART" id="SM00320">
    <property type="entry name" value="WD40"/>
    <property type="match status" value="4"/>
</dbReference>
<dbReference type="PANTHER" id="PTHR19879">
    <property type="entry name" value="TRANSCRIPTION INITIATION FACTOR TFIID"/>
    <property type="match status" value="1"/>
</dbReference>
<accession>A0A2W5SSP5</accession>
<feature type="chain" id="PRO_5015970550" evidence="2">
    <location>
        <begin position="28"/>
        <end position="550"/>
    </location>
</feature>
<dbReference type="PROSITE" id="PS51257">
    <property type="entry name" value="PROKAR_LIPOPROTEIN"/>
    <property type="match status" value="1"/>
</dbReference>
<dbReference type="Proteomes" id="UP000249061">
    <property type="component" value="Unassembled WGS sequence"/>
</dbReference>
<dbReference type="PANTHER" id="PTHR19879:SF9">
    <property type="entry name" value="TRANSCRIPTION INITIATION FACTOR TFIID SUBUNIT 5"/>
    <property type="match status" value="1"/>
</dbReference>
<feature type="repeat" description="WD" evidence="1">
    <location>
        <begin position="111"/>
        <end position="152"/>
    </location>
</feature>
<feature type="signal peptide" evidence="2">
    <location>
        <begin position="1"/>
        <end position="27"/>
    </location>
</feature>
<dbReference type="PROSITE" id="PS50082">
    <property type="entry name" value="WD_REPEATS_2"/>
    <property type="match status" value="2"/>
</dbReference>
<evidence type="ECO:0000256" key="2">
    <source>
        <dbReference type="SAM" id="SignalP"/>
    </source>
</evidence>
<dbReference type="SUPFAM" id="SSF50998">
    <property type="entry name" value="Quinoprotein alcohol dehydrogenase-like"/>
    <property type="match status" value="1"/>
</dbReference>
<dbReference type="Pfam" id="PF00400">
    <property type="entry name" value="WD40"/>
    <property type="match status" value="3"/>
</dbReference>
<feature type="repeat" description="WD" evidence="1">
    <location>
        <begin position="442"/>
        <end position="472"/>
    </location>
</feature>
<comment type="caution">
    <text evidence="3">The sequence shown here is derived from an EMBL/GenBank/DDBJ whole genome shotgun (WGS) entry which is preliminary data.</text>
</comment>
<evidence type="ECO:0000256" key="1">
    <source>
        <dbReference type="PROSITE-ProRule" id="PRU00221"/>
    </source>
</evidence>
<keyword evidence="1" id="KW-0853">WD repeat</keyword>
<name>A0A2W5SSP5_9BACT</name>
<protein>
    <submittedName>
        <fullName evidence="3">Uncharacterized protein</fullName>
    </submittedName>
</protein>
<dbReference type="Gene3D" id="2.40.70.10">
    <property type="entry name" value="Acid Proteases"/>
    <property type="match status" value="1"/>
</dbReference>
<reference evidence="3 4" key="1">
    <citation type="submission" date="2017-08" db="EMBL/GenBank/DDBJ databases">
        <title>Infants hospitalized years apart are colonized by the same room-sourced microbial strains.</title>
        <authorList>
            <person name="Brooks B."/>
            <person name="Olm M.R."/>
            <person name="Firek B.A."/>
            <person name="Baker R."/>
            <person name="Thomas B.C."/>
            <person name="Morowitz M.J."/>
            <person name="Banfield J.F."/>
        </authorList>
    </citation>
    <scope>NUCLEOTIDE SEQUENCE [LARGE SCALE GENOMIC DNA]</scope>
    <source>
        <strain evidence="3">S2_003_000_R2_14</strain>
    </source>
</reference>
<dbReference type="InterPro" id="IPR011047">
    <property type="entry name" value="Quinoprotein_ADH-like_sf"/>
</dbReference>
<dbReference type="InterPro" id="IPR021109">
    <property type="entry name" value="Peptidase_aspartic_dom_sf"/>
</dbReference>
<dbReference type="InterPro" id="IPR015943">
    <property type="entry name" value="WD40/YVTN_repeat-like_dom_sf"/>
</dbReference>
<keyword evidence="2" id="KW-0732">Signal</keyword>
<sequence>MQRLWLAALFALAACKTVPLTPASTLAALRALPGAYLSGPVVTLNEPAVLNREDFVYDAKLSPDGSRAAISRLAGDGFHVAVFNLTAEHSADTQLNQTRPVDSSPDADPRINVSEFDVEGLEFSPDGSRIAAVSRDGTLRVLDARSGALLGSWTGEEPLVSVAWSTDGGRLALGGAAGLITLVDAAGLSWLTDVRPHGSEVRAVAFRADGSLVSVGWDGSLQVHALGEARNDEARLRFRRLEDLATVSGIAAHTRAVTVAFDARVPVTVLRGELARELALEDVPGTVTVMTASGPQLARKKKLSSLSLRQLSFDDLTVAVCDACLPAGVAVLLGESALSQLDWAIDSVTDDVVVRAKPGAPQVKARLVPTLVRRRHFRFAAPINDLSLDASGEIAGLAFSSTRAVRDVEVYTREKQGLIEPEREWDCAARVKVDTGEVLERVHGHRGVVSSAAISPDGKTLVSGGWDKKLIVHGARPLVDARFGWSLRRVRFSRDGTKIIAAAWTPLNPLGDHRSDPAAVVYEVVYDERATVTPASAAPSDASRPAERAE</sequence>
<evidence type="ECO:0000313" key="3">
    <source>
        <dbReference type="EMBL" id="PZR06289.1"/>
    </source>
</evidence>
<dbReference type="AlphaFoldDB" id="A0A2W5SSP5"/>
<gene>
    <name evidence="3" type="ORF">DI536_30615</name>
</gene>